<dbReference type="EMBL" id="BGZK01000038">
    <property type="protein sequence ID" value="GBP09876.1"/>
    <property type="molecule type" value="Genomic_DNA"/>
</dbReference>
<evidence type="ECO:0000313" key="2">
    <source>
        <dbReference type="EMBL" id="GBP09876.1"/>
    </source>
</evidence>
<feature type="compositionally biased region" description="Basic residues" evidence="1">
    <location>
        <begin position="54"/>
        <end position="67"/>
    </location>
</feature>
<comment type="caution">
    <text evidence="2">The sequence shown here is derived from an EMBL/GenBank/DDBJ whole genome shotgun (WGS) entry which is preliminary data.</text>
</comment>
<dbReference type="AlphaFoldDB" id="A0A4C1T6R0"/>
<sequence>MTSRRQERQRHLLGEASELKVDKRNKTGGQRCCLWGEESNAAPRVPISLIRAGRGGRRAGRRERSRRSTSAPTISRLPTTICEL</sequence>
<keyword evidence="3" id="KW-1185">Reference proteome</keyword>
<evidence type="ECO:0000313" key="3">
    <source>
        <dbReference type="Proteomes" id="UP000299102"/>
    </source>
</evidence>
<name>A0A4C1T6R0_EUMVA</name>
<gene>
    <name evidence="2" type="ORF">EVAR_92429_1</name>
</gene>
<dbReference type="Proteomes" id="UP000299102">
    <property type="component" value="Unassembled WGS sequence"/>
</dbReference>
<feature type="region of interest" description="Disordered" evidence="1">
    <location>
        <begin position="53"/>
        <end position="84"/>
    </location>
</feature>
<feature type="region of interest" description="Disordered" evidence="1">
    <location>
        <begin position="1"/>
        <end position="21"/>
    </location>
</feature>
<accession>A0A4C1T6R0</accession>
<organism evidence="2 3">
    <name type="scientific">Eumeta variegata</name>
    <name type="common">Bagworm moth</name>
    <name type="synonym">Eumeta japonica</name>
    <dbReference type="NCBI Taxonomy" id="151549"/>
    <lineage>
        <taxon>Eukaryota</taxon>
        <taxon>Metazoa</taxon>
        <taxon>Ecdysozoa</taxon>
        <taxon>Arthropoda</taxon>
        <taxon>Hexapoda</taxon>
        <taxon>Insecta</taxon>
        <taxon>Pterygota</taxon>
        <taxon>Neoptera</taxon>
        <taxon>Endopterygota</taxon>
        <taxon>Lepidoptera</taxon>
        <taxon>Glossata</taxon>
        <taxon>Ditrysia</taxon>
        <taxon>Tineoidea</taxon>
        <taxon>Psychidae</taxon>
        <taxon>Oiketicinae</taxon>
        <taxon>Eumeta</taxon>
    </lineage>
</organism>
<reference evidence="2 3" key="1">
    <citation type="journal article" date="2019" name="Commun. Biol.">
        <title>The bagworm genome reveals a unique fibroin gene that provides high tensile strength.</title>
        <authorList>
            <person name="Kono N."/>
            <person name="Nakamura H."/>
            <person name="Ohtoshi R."/>
            <person name="Tomita M."/>
            <person name="Numata K."/>
            <person name="Arakawa K."/>
        </authorList>
    </citation>
    <scope>NUCLEOTIDE SEQUENCE [LARGE SCALE GENOMIC DNA]</scope>
</reference>
<protein>
    <submittedName>
        <fullName evidence="2">Uncharacterized protein</fullName>
    </submittedName>
</protein>
<evidence type="ECO:0000256" key="1">
    <source>
        <dbReference type="SAM" id="MobiDB-lite"/>
    </source>
</evidence>
<proteinExistence type="predicted"/>